<keyword evidence="1" id="KW-0472">Membrane</keyword>
<dbReference type="Gene3D" id="3.30.70.270">
    <property type="match status" value="1"/>
</dbReference>
<evidence type="ECO:0000256" key="1">
    <source>
        <dbReference type="SAM" id="Phobius"/>
    </source>
</evidence>
<dbReference type="Gene3D" id="3.20.20.450">
    <property type="entry name" value="EAL domain"/>
    <property type="match status" value="1"/>
</dbReference>
<dbReference type="Proteomes" id="UP000218899">
    <property type="component" value="Chromosome"/>
</dbReference>
<feature type="domain" description="EAL" evidence="2">
    <location>
        <begin position="457"/>
        <end position="712"/>
    </location>
</feature>
<dbReference type="InterPro" id="IPR003018">
    <property type="entry name" value="GAF"/>
</dbReference>
<evidence type="ECO:0000259" key="2">
    <source>
        <dbReference type="PROSITE" id="PS50883"/>
    </source>
</evidence>
<evidence type="ECO:0000313" key="4">
    <source>
        <dbReference type="EMBL" id="BAU48866.1"/>
    </source>
</evidence>
<keyword evidence="1" id="KW-1133">Transmembrane helix</keyword>
<evidence type="ECO:0000313" key="5">
    <source>
        <dbReference type="Proteomes" id="UP000218899"/>
    </source>
</evidence>
<protein>
    <submittedName>
        <fullName evidence="4">Diguanylate cyclase</fullName>
    </submittedName>
</protein>
<feature type="transmembrane region" description="Helical" evidence="1">
    <location>
        <begin position="24"/>
        <end position="44"/>
    </location>
</feature>
<dbReference type="Gene3D" id="3.30.450.40">
    <property type="match status" value="1"/>
</dbReference>
<dbReference type="CDD" id="cd01949">
    <property type="entry name" value="GGDEF"/>
    <property type="match status" value="1"/>
</dbReference>
<evidence type="ECO:0000259" key="3">
    <source>
        <dbReference type="PROSITE" id="PS50887"/>
    </source>
</evidence>
<accession>A0A1B4V5N9</accession>
<dbReference type="NCBIfam" id="TIGR00254">
    <property type="entry name" value="GGDEF"/>
    <property type="match status" value="1"/>
</dbReference>
<dbReference type="Pfam" id="PF00563">
    <property type="entry name" value="EAL"/>
    <property type="match status" value="1"/>
</dbReference>
<dbReference type="AlphaFoldDB" id="A0A1B4V5N9"/>
<dbReference type="EMBL" id="AP014936">
    <property type="protein sequence ID" value="BAU48866.1"/>
    <property type="molecule type" value="Genomic_DNA"/>
</dbReference>
<dbReference type="InterPro" id="IPR035919">
    <property type="entry name" value="EAL_sf"/>
</dbReference>
<dbReference type="Pfam" id="PF13185">
    <property type="entry name" value="GAF_2"/>
    <property type="match status" value="1"/>
</dbReference>
<dbReference type="PROSITE" id="PS50887">
    <property type="entry name" value="GGDEF"/>
    <property type="match status" value="1"/>
</dbReference>
<dbReference type="CDD" id="cd01948">
    <property type="entry name" value="EAL"/>
    <property type="match status" value="1"/>
</dbReference>
<gene>
    <name evidence="4" type="ORF">SVA_2316</name>
</gene>
<proteinExistence type="predicted"/>
<organism evidence="4 5">
    <name type="scientific">Sulfurifustis variabilis</name>
    <dbReference type="NCBI Taxonomy" id="1675686"/>
    <lineage>
        <taxon>Bacteria</taxon>
        <taxon>Pseudomonadati</taxon>
        <taxon>Pseudomonadota</taxon>
        <taxon>Gammaproteobacteria</taxon>
        <taxon>Acidiferrobacterales</taxon>
        <taxon>Acidiferrobacteraceae</taxon>
        <taxon>Sulfurifustis</taxon>
    </lineage>
</organism>
<dbReference type="PANTHER" id="PTHR44757">
    <property type="entry name" value="DIGUANYLATE CYCLASE DGCP"/>
    <property type="match status" value="1"/>
</dbReference>
<dbReference type="InterPro" id="IPR029787">
    <property type="entry name" value="Nucleotide_cyclase"/>
</dbReference>
<dbReference type="KEGG" id="sva:SVA_2316"/>
<keyword evidence="5" id="KW-1185">Reference proteome</keyword>
<reference evidence="4 5" key="1">
    <citation type="submission" date="2015-08" db="EMBL/GenBank/DDBJ databases">
        <title>Complete genome sequence of Sulfurifustis variabilis.</title>
        <authorList>
            <person name="Miura A."/>
            <person name="Kojima H."/>
            <person name="Fukui M."/>
        </authorList>
    </citation>
    <scope>NUCLEOTIDE SEQUENCE [LARGE SCALE GENOMIC DNA]</scope>
    <source>
        <strain evidence="5">skN76</strain>
    </source>
</reference>
<feature type="transmembrane region" description="Helical" evidence="1">
    <location>
        <begin position="50"/>
        <end position="70"/>
    </location>
</feature>
<dbReference type="InterPro" id="IPR043128">
    <property type="entry name" value="Rev_trsase/Diguanyl_cyclase"/>
</dbReference>
<dbReference type="PANTHER" id="PTHR44757:SF2">
    <property type="entry name" value="BIOFILM ARCHITECTURE MAINTENANCE PROTEIN MBAA"/>
    <property type="match status" value="1"/>
</dbReference>
<dbReference type="InterPro" id="IPR052155">
    <property type="entry name" value="Biofilm_reg_signaling"/>
</dbReference>
<dbReference type="InterPro" id="IPR000160">
    <property type="entry name" value="GGDEF_dom"/>
</dbReference>
<dbReference type="RefSeq" id="WP_096461338.1">
    <property type="nucleotide sequence ID" value="NZ_AP014936.1"/>
</dbReference>
<sequence>MSGTSPAHCPAPGKRPLTLLGLRTRLALTVLATALVPAILLTAGTTPLTVGVTVVVALALAWAGVGRFVIQPLRDLLYRLGIPHDVGEDAGLQVAAAQVAAKHEVHKREIDRLKRGHGLFAGINAAARQARDRDLLLREVCTLATRSGGFRHAWVGVYDSTERAFAPLWHDGGGEVHLGDFRLALDGPGAGIAAALLAGHTVTSDDIALDPRFDAGRPEALAQGLRSCAYLPLRTGGDVVATLGLYAERPGFFDTAEVSLLEEIRDEVSLCLDYLDKEEALHHLAYYDALTGLPNRVLFADRLDQALARERYRRRHVAVLMAHVDRFKEINSLHGHPVGDALLREIARRLSDAIRTGDTIARTGTAAFGLILTDVAQPGDAAIVARKIARTLEAPVEIEGREFYITLGIGASVAPGDGNDTETLLRNADTALHMVGNESGTRYRLYTPEIDARARNRFEIERELRRAIERRELELHYQPIVDLKDLRVIGAEALLRWHNARLGPVSPGIFIPIAEQNGLIVPIGEWVLKRACEQARRWKGLGLPSRIAINTSAIQLRDPEFDRRVLAVLSGEDGAPGPLLLALEITESNLMDNAEQSAEHLDRLRGRGVAVSIDDFGTGYSSLTYLKRLPVDTLKIDIGFIRDLTHDPDDAAIVKAIVALAHSLELTVVAEGVETPEQLELLRRLGCDAAQGFLFSPAVTPERFESLSRAGFAGIPAAQ</sequence>
<feature type="domain" description="GGDEF" evidence="3">
    <location>
        <begin position="315"/>
        <end position="448"/>
    </location>
</feature>
<dbReference type="SUPFAM" id="SSF55073">
    <property type="entry name" value="Nucleotide cyclase"/>
    <property type="match status" value="1"/>
</dbReference>
<dbReference type="Pfam" id="PF00990">
    <property type="entry name" value="GGDEF"/>
    <property type="match status" value="1"/>
</dbReference>
<keyword evidence="1" id="KW-0812">Transmembrane</keyword>
<dbReference type="SMART" id="SM00267">
    <property type="entry name" value="GGDEF"/>
    <property type="match status" value="1"/>
</dbReference>
<dbReference type="SMART" id="SM00065">
    <property type="entry name" value="GAF"/>
    <property type="match status" value="1"/>
</dbReference>
<dbReference type="SMART" id="SM00052">
    <property type="entry name" value="EAL"/>
    <property type="match status" value="1"/>
</dbReference>
<dbReference type="PROSITE" id="PS50883">
    <property type="entry name" value="EAL"/>
    <property type="match status" value="1"/>
</dbReference>
<dbReference type="SUPFAM" id="SSF141868">
    <property type="entry name" value="EAL domain-like"/>
    <property type="match status" value="1"/>
</dbReference>
<dbReference type="SUPFAM" id="SSF55781">
    <property type="entry name" value="GAF domain-like"/>
    <property type="match status" value="1"/>
</dbReference>
<dbReference type="InterPro" id="IPR001633">
    <property type="entry name" value="EAL_dom"/>
</dbReference>
<dbReference type="InterPro" id="IPR029016">
    <property type="entry name" value="GAF-like_dom_sf"/>
</dbReference>
<dbReference type="OrthoDB" id="6597954at2"/>
<name>A0A1B4V5N9_9GAMM</name>